<organism evidence="1 2">
    <name type="scientific">Nonomuraea spiralis</name>
    <dbReference type="NCBI Taxonomy" id="46182"/>
    <lineage>
        <taxon>Bacteria</taxon>
        <taxon>Bacillati</taxon>
        <taxon>Actinomycetota</taxon>
        <taxon>Actinomycetes</taxon>
        <taxon>Streptosporangiales</taxon>
        <taxon>Streptosporangiaceae</taxon>
        <taxon>Nonomuraea</taxon>
    </lineage>
</organism>
<keyword evidence="2" id="KW-1185">Reference proteome</keyword>
<sequence length="453" mass="49137">MTTEHVRAVDVTYCEGWDPQVRAAVAPMSEPAARDRDASGERYAVLLSVQGKPKALFQIHWGHRHLGLFLFDECGRRNRELEYRQLEPGRLHLMRYQEWRHASDADPEHPERGWSFTMTIDPDGRAGRELHELDGSSHTWANVPVEHRTVAKAEFGAWTAYVDAQMLGLSGPITLVPPQNPVYGPASGTAPAWSAPLPLRPLHLEALFTSGSRLASGDGRVALITEPAHAGSLHLPTGSLIAADPFFLDDARSFTATVPPGDYAVLIASMRWEGTDCEGETPAVMVRILDKPTVSWELALLPGQDVRLLGAGQFYGFGVDAGMGCFLDASGREELERLVEEVEDEYNEMDLLSSELRAPETGTNLIAYSSGLGDGSYPVWTGRDADGEVTAFVADMLILNDADALPPTVPSTAICLPPFTPVTGDRREAPFTSPGATAEFMATQISQVADGCG</sequence>
<reference evidence="1 2" key="1">
    <citation type="submission" date="2024-09" db="EMBL/GenBank/DDBJ databases">
        <authorList>
            <person name="Sun Q."/>
            <person name="Mori K."/>
        </authorList>
    </citation>
    <scope>NUCLEOTIDE SEQUENCE [LARGE SCALE GENOMIC DNA]</scope>
    <source>
        <strain evidence="1 2">CCM 3426</strain>
    </source>
</reference>
<accession>A0ABV5IUQ0</accession>
<name>A0ABV5IUQ0_9ACTN</name>
<gene>
    <name evidence="1" type="ORF">ACFFV7_44355</name>
</gene>
<dbReference type="RefSeq" id="WP_189654117.1">
    <property type="nucleotide sequence ID" value="NZ_BMRC01000057.1"/>
</dbReference>
<evidence type="ECO:0000313" key="1">
    <source>
        <dbReference type="EMBL" id="MFB9208279.1"/>
    </source>
</evidence>
<evidence type="ECO:0000313" key="2">
    <source>
        <dbReference type="Proteomes" id="UP001589647"/>
    </source>
</evidence>
<proteinExistence type="predicted"/>
<protein>
    <submittedName>
        <fullName evidence="1">DUF4241 domain-containing protein</fullName>
    </submittedName>
</protein>
<dbReference type="InterPro" id="IPR025335">
    <property type="entry name" value="DUF4241"/>
</dbReference>
<dbReference type="Pfam" id="PF14025">
    <property type="entry name" value="DUF4241"/>
    <property type="match status" value="1"/>
</dbReference>
<dbReference type="EMBL" id="JBHMEI010000068">
    <property type="protein sequence ID" value="MFB9208279.1"/>
    <property type="molecule type" value="Genomic_DNA"/>
</dbReference>
<dbReference type="Proteomes" id="UP001589647">
    <property type="component" value="Unassembled WGS sequence"/>
</dbReference>
<comment type="caution">
    <text evidence="1">The sequence shown here is derived from an EMBL/GenBank/DDBJ whole genome shotgun (WGS) entry which is preliminary data.</text>
</comment>